<keyword evidence="6 12" id="KW-1003">Cell membrane</keyword>
<feature type="transmembrane region" description="Helical" evidence="12">
    <location>
        <begin position="12"/>
        <end position="32"/>
    </location>
</feature>
<evidence type="ECO:0000256" key="1">
    <source>
        <dbReference type="ARBA" id="ARBA00002442"/>
    </source>
</evidence>
<evidence type="ECO:0000313" key="13">
    <source>
        <dbReference type="EMBL" id="RAK15154.1"/>
    </source>
</evidence>
<evidence type="ECO:0000256" key="8">
    <source>
        <dbReference type="ARBA" id="ARBA00022692"/>
    </source>
</evidence>
<dbReference type="AlphaFoldDB" id="A0A327Y334"/>
<comment type="caution">
    <text evidence="13">The sequence shown here is derived from an EMBL/GenBank/DDBJ whole genome shotgun (WGS) entry which is preliminary data.</text>
</comment>
<evidence type="ECO:0000313" key="14">
    <source>
        <dbReference type="Proteomes" id="UP000249165"/>
    </source>
</evidence>
<comment type="subcellular location">
    <subcellularLocation>
        <location evidence="2 12">Cell inner membrane</location>
        <topology evidence="2 12">Single-pass membrane protein</topology>
    </subcellularLocation>
</comment>
<evidence type="ECO:0000256" key="5">
    <source>
        <dbReference type="ARBA" id="ARBA00022448"/>
    </source>
</evidence>
<dbReference type="RefSeq" id="WP_009506025.1">
    <property type="nucleotide sequence ID" value="NZ_LIGK01000033.1"/>
</dbReference>
<evidence type="ECO:0000256" key="10">
    <source>
        <dbReference type="ARBA" id="ARBA00022989"/>
    </source>
</evidence>
<keyword evidence="8 12" id="KW-0812">Transmembrane</keyword>
<organism evidence="13 14">
    <name type="scientific">Salipiger aestuarii</name>
    <dbReference type="NCBI Taxonomy" id="568098"/>
    <lineage>
        <taxon>Bacteria</taxon>
        <taxon>Pseudomonadati</taxon>
        <taxon>Pseudomonadota</taxon>
        <taxon>Alphaproteobacteria</taxon>
        <taxon>Rhodobacterales</taxon>
        <taxon>Roseobacteraceae</taxon>
        <taxon>Salipiger</taxon>
    </lineage>
</organism>
<keyword evidence="14" id="KW-1185">Reference proteome</keyword>
<comment type="similarity">
    <text evidence="3 12">Belongs to the CcmD/CycX/HelD family.</text>
</comment>
<dbReference type="Pfam" id="PF04995">
    <property type="entry name" value="CcmD"/>
    <property type="match status" value="1"/>
</dbReference>
<evidence type="ECO:0000256" key="12">
    <source>
        <dbReference type="RuleBase" id="RU363101"/>
    </source>
</evidence>
<dbReference type="GO" id="GO:0005886">
    <property type="term" value="C:plasma membrane"/>
    <property type="evidence" value="ECO:0007669"/>
    <property type="project" value="UniProtKB-SubCell"/>
</dbReference>
<protein>
    <recommendedName>
        <fullName evidence="4 12">Heme exporter protein D</fullName>
    </recommendedName>
</protein>
<keyword evidence="9 12" id="KW-0201">Cytochrome c-type biogenesis</keyword>
<keyword evidence="10 12" id="KW-1133">Transmembrane helix</keyword>
<comment type="function">
    <text evidence="1 12">Required for the export of heme to the periplasm for the biogenesis of c-type cytochromes.</text>
</comment>
<dbReference type="InterPro" id="IPR007078">
    <property type="entry name" value="Haem_export_protD_CcmD"/>
</dbReference>
<sequence>MKLDLGKYAFEVLTSYGVSLGLIALLVGVSVARARRVRAELAKVEKRLKPHG</sequence>
<evidence type="ECO:0000256" key="11">
    <source>
        <dbReference type="ARBA" id="ARBA00023136"/>
    </source>
</evidence>
<dbReference type="Proteomes" id="UP000249165">
    <property type="component" value="Unassembled WGS sequence"/>
</dbReference>
<proteinExistence type="inferred from homology"/>
<evidence type="ECO:0000256" key="7">
    <source>
        <dbReference type="ARBA" id="ARBA00022519"/>
    </source>
</evidence>
<dbReference type="NCBIfam" id="TIGR03141">
    <property type="entry name" value="cytochro_ccmD"/>
    <property type="match status" value="1"/>
</dbReference>
<evidence type="ECO:0000256" key="4">
    <source>
        <dbReference type="ARBA" id="ARBA00016461"/>
    </source>
</evidence>
<gene>
    <name evidence="13" type="ORF">ATI53_102556</name>
</gene>
<dbReference type="EMBL" id="QLMG01000025">
    <property type="protein sequence ID" value="RAK15154.1"/>
    <property type="molecule type" value="Genomic_DNA"/>
</dbReference>
<name>A0A327Y334_9RHOB</name>
<keyword evidence="5 12" id="KW-0813">Transport</keyword>
<keyword evidence="7 12" id="KW-0997">Cell inner membrane</keyword>
<dbReference type="GO" id="GO:0017004">
    <property type="term" value="P:cytochrome complex assembly"/>
    <property type="evidence" value="ECO:0007669"/>
    <property type="project" value="UniProtKB-KW"/>
</dbReference>
<evidence type="ECO:0000256" key="3">
    <source>
        <dbReference type="ARBA" id="ARBA00008741"/>
    </source>
</evidence>
<reference evidence="13 14" key="1">
    <citation type="submission" date="2018-06" db="EMBL/GenBank/DDBJ databases">
        <title>Genomic Encyclopedia of Archaeal and Bacterial Type Strains, Phase II (KMG-II): from individual species to whole genera.</title>
        <authorList>
            <person name="Goeker M."/>
        </authorList>
    </citation>
    <scope>NUCLEOTIDE SEQUENCE [LARGE SCALE GENOMIC DNA]</scope>
    <source>
        <strain evidence="13 14">DSM 22011</strain>
    </source>
</reference>
<keyword evidence="11 12" id="KW-0472">Membrane</keyword>
<dbReference type="GO" id="GO:0015886">
    <property type="term" value="P:heme transport"/>
    <property type="evidence" value="ECO:0007669"/>
    <property type="project" value="InterPro"/>
</dbReference>
<evidence type="ECO:0000256" key="6">
    <source>
        <dbReference type="ARBA" id="ARBA00022475"/>
    </source>
</evidence>
<evidence type="ECO:0000256" key="9">
    <source>
        <dbReference type="ARBA" id="ARBA00022748"/>
    </source>
</evidence>
<accession>A0A327Y334</accession>
<evidence type="ECO:0000256" key="2">
    <source>
        <dbReference type="ARBA" id="ARBA00004377"/>
    </source>
</evidence>